<comment type="caution">
    <text evidence="3">The sequence shown here is derived from an EMBL/GenBank/DDBJ whole genome shotgun (WGS) entry which is preliminary data.</text>
</comment>
<organism evidence="3 4">
    <name type="scientific">Enterococcus thailandicus</name>
    <dbReference type="NCBI Taxonomy" id="417368"/>
    <lineage>
        <taxon>Bacteria</taxon>
        <taxon>Bacillati</taxon>
        <taxon>Bacillota</taxon>
        <taxon>Bacilli</taxon>
        <taxon>Lactobacillales</taxon>
        <taxon>Enterococcaceae</taxon>
        <taxon>Enterococcus</taxon>
    </lineage>
</organism>
<proteinExistence type="predicted"/>
<reference evidence="2 5" key="2">
    <citation type="submission" date="2019-07" db="EMBL/GenBank/DDBJ databases">
        <title>Whole genome shotgun sequence of Enterococcus thailandicus NBRC 101867.</title>
        <authorList>
            <person name="Hosoyama A."/>
            <person name="Uohara A."/>
            <person name="Ohji S."/>
            <person name="Ichikawa N."/>
        </authorList>
    </citation>
    <scope>NUCLEOTIDE SEQUENCE [LARGE SCALE GENOMIC DNA]</scope>
    <source>
        <strain evidence="2 5">NBRC 101867</strain>
    </source>
</reference>
<evidence type="ECO:0000313" key="4">
    <source>
        <dbReference type="Proteomes" id="UP000078516"/>
    </source>
</evidence>
<keyword evidence="4" id="KW-1185">Reference proteome</keyword>
<dbReference type="RefSeq" id="WP_067484252.1">
    <property type="nucleotide sequence ID" value="NZ_BJUG01000004.1"/>
</dbReference>
<dbReference type="AlphaFoldDB" id="A0A179EQU0"/>
<feature type="chain" id="PRO_5014046214" evidence="1">
    <location>
        <begin position="30"/>
        <end position="217"/>
    </location>
</feature>
<evidence type="ECO:0000313" key="5">
    <source>
        <dbReference type="Proteomes" id="UP000321361"/>
    </source>
</evidence>
<dbReference type="OrthoDB" id="2991698at2"/>
<accession>A0A179EQU0</accession>
<evidence type="ECO:0000313" key="2">
    <source>
        <dbReference type="EMBL" id="GEK36741.1"/>
    </source>
</evidence>
<evidence type="ECO:0000256" key="1">
    <source>
        <dbReference type="SAM" id="SignalP"/>
    </source>
</evidence>
<dbReference type="GeneID" id="77486995"/>
<dbReference type="Proteomes" id="UP000078516">
    <property type="component" value="Unassembled WGS sequence"/>
</dbReference>
<dbReference type="PATRIC" id="fig|417368.6.peg.1629"/>
<dbReference type="KEGG" id="eth:CK496_05010"/>
<evidence type="ECO:0000313" key="3">
    <source>
        <dbReference type="EMBL" id="OAQ55259.1"/>
    </source>
</evidence>
<gene>
    <name evidence="3" type="ORF">A6E74_09040</name>
    <name evidence="2" type="ORF">ETH01_10280</name>
</gene>
<feature type="signal peptide" evidence="1">
    <location>
        <begin position="1"/>
        <end position="29"/>
    </location>
</feature>
<name>A0A179EQU0_ENTTH</name>
<dbReference type="Proteomes" id="UP000321361">
    <property type="component" value="Unassembled WGS sequence"/>
</dbReference>
<sequence length="217" mass="23141">MMRKGFIGLAATSMLGFSLLSSASLVVNADDLAVVDSNGIQLSNIDSFTLDLNSQQQLFMNKLTHIYPYFYFNHNQLALSIDYDTLKTEYGFTDDDIVTIDSMLKAPAISWDNETSNIQSRMYVKGSKVYFTHADVVSALYSAALIGPSAIYAAIVGLGTISLGPVGTAIAGAVGILGFPSLAGFTYQVIQAASNGQGVYLGVEMNGIFPNIVSGTF</sequence>
<dbReference type="EMBL" id="BJUG01000004">
    <property type="protein sequence ID" value="GEK36741.1"/>
    <property type="molecule type" value="Genomic_DNA"/>
</dbReference>
<keyword evidence="1" id="KW-0732">Signal</keyword>
<protein>
    <submittedName>
        <fullName evidence="3">Uncharacterized protein</fullName>
    </submittedName>
</protein>
<dbReference type="EMBL" id="LWMN01000014">
    <property type="protein sequence ID" value="OAQ55259.1"/>
    <property type="molecule type" value="Genomic_DNA"/>
</dbReference>
<reference evidence="3 4" key="1">
    <citation type="submission" date="2016-04" db="EMBL/GenBank/DDBJ databases">
        <title>Draft genome of an Enterococcus thailandicus strain isolated from bovine feces.</title>
        <authorList>
            <person name="Beukers A.G."/>
            <person name="Zaheer R."/>
            <person name="Goji N."/>
            <person name="Cook S.R."/>
            <person name="Amoako K."/>
            <person name="Chaves A.V."/>
            <person name="Ward M.P."/>
            <person name="Mcallister T.A."/>
        </authorList>
    </citation>
    <scope>NUCLEOTIDE SEQUENCE [LARGE SCALE GENOMIC DNA]</scope>
    <source>
        <strain evidence="3 4">F0711D 46</strain>
    </source>
</reference>